<organism evidence="2 3">
    <name type="scientific">Buchnera aphidicola</name>
    <name type="common">Cinara pseudotaxifoliae</name>
    <dbReference type="NCBI Taxonomy" id="655384"/>
    <lineage>
        <taxon>Bacteria</taxon>
        <taxon>Pseudomonadati</taxon>
        <taxon>Pseudomonadota</taxon>
        <taxon>Gammaproteobacteria</taxon>
        <taxon>Enterobacterales</taxon>
        <taxon>Erwiniaceae</taxon>
        <taxon>Buchnera</taxon>
    </lineage>
</organism>
<sequence>MLKTKNILNTVFGPYSSIRQANNLLFISGQIPINKNTKIIPKCISEQTTLALKKINLLLLENQLSVKNIIKITIFTTKMDKLKEINLSYQNFFNKYTNRYPARSCVGVSELPEKVCIEIEAIASIF</sequence>
<dbReference type="OrthoDB" id="9803101at2"/>
<comment type="similarity">
    <text evidence="1">Belongs to the RutC family.</text>
</comment>
<accession>A0A451DH73</accession>
<dbReference type="GO" id="GO:0120241">
    <property type="term" value="F:2-iminobutanoate/2-iminopropanoate deaminase"/>
    <property type="evidence" value="ECO:0007669"/>
    <property type="project" value="UniProtKB-EC"/>
</dbReference>
<dbReference type="CDD" id="cd00448">
    <property type="entry name" value="YjgF_YER057c_UK114_family"/>
    <property type="match status" value="1"/>
</dbReference>
<dbReference type="RefSeq" id="WP_075474760.1">
    <property type="nucleotide sequence ID" value="NZ_LR217732.1"/>
</dbReference>
<keyword evidence="2" id="KW-0378">Hydrolase</keyword>
<dbReference type="PANTHER" id="PTHR11803:SF58">
    <property type="entry name" value="PROTEIN HMF1-RELATED"/>
    <property type="match status" value="1"/>
</dbReference>
<dbReference type="InterPro" id="IPR006175">
    <property type="entry name" value="YjgF/YER057c/UK114"/>
</dbReference>
<dbReference type="Proteomes" id="UP000294449">
    <property type="component" value="Chromosome"/>
</dbReference>
<gene>
    <name evidence="2" type="primary">ridA</name>
    <name evidence="2" type="ORF">BUCIPSTX3056_237</name>
</gene>
<proteinExistence type="inferred from homology"/>
<dbReference type="PANTHER" id="PTHR11803">
    <property type="entry name" value="2-IMINOBUTANOATE/2-IMINOPROPANOATE DEAMINASE RIDA"/>
    <property type="match status" value="1"/>
</dbReference>
<dbReference type="Pfam" id="PF01042">
    <property type="entry name" value="Ribonuc_L-PSP"/>
    <property type="match status" value="1"/>
</dbReference>
<dbReference type="SUPFAM" id="SSF55298">
    <property type="entry name" value="YjgF-like"/>
    <property type="match status" value="1"/>
</dbReference>
<reference evidence="2 3" key="1">
    <citation type="submission" date="2019-02" db="EMBL/GenBank/DDBJ databases">
        <authorList>
            <person name="Manzano-Marin A."/>
            <person name="Manzano-Marin A."/>
        </authorList>
    </citation>
    <scope>NUCLEOTIDE SEQUENCE [LARGE SCALE GENOMIC DNA]</scope>
    <source>
        <strain evidence="2 3">BuCipseudotaxifoliae</strain>
    </source>
</reference>
<dbReference type="EC" id="3.5.99.10" evidence="2"/>
<dbReference type="InterPro" id="IPR019897">
    <property type="entry name" value="RidA_CS"/>
</dbReference>
<dbReference type="GO" id="GO:0005829">
    <property type="term" value="C:cytosol"/>
    <property type="evidence" value="ECO:0007669"/>
    <property type="project" value="TreeGrafter"/>
</dbReference>
<dbReference type="AlphaFoldDB" id="A0A451DH73"/>
<dbReference type="Gene3D" id="3.30.1330.40">
    <property type="entry name" value="RutC-like"/>
    <property type="match status" value="1"/>
</dbReference>
<evidence type="ECO:0000313" key="3">
    <source>
        <dbReference type="Proteomes" id="UP000294449"/>
    </source>
</evidence>
<dbReference type="InterPro" id="IPR035959">
    <property type="entry name" value="RutC-like_sf"/>
</dbReference>
<dbReference type="STRING" id="655384.GCA_900128595_00237"/>
<dbReference type="FunFam" id="3.30.1330.40:FF:000001">
    <property type="entry name" value="L-PSP family endoribonuclease"/>
    <property type="match status" value="1"/>
</dbReference>
<evidence type="ECO:0000313" key="2">
    <source>
        <dbReference type="EMBL" id="VFP85976.1"/>
    </source>
</evidence>
<evidence type="ECO:0000256" key="1">
    <source>
        <dbReference type="ARBA" id="ARBA00010552"/>
    </source>
</evidence>
<protein>
    <submittedName>
        <fullName evidence="2">2-iminobutanoate/2-iminopropanoate deaminase</fullName>
        <ecNumber evidence="2">3.5.99.10</ecNumber>
    </submittedName>
</protein>
<dbReference type="PROSITE" id="PS01094">
    <property type="entry name" value="UPF0076"/>
    <property type="match status" value="1"/>
</dbReference>
<name>A0A451DH73_9GAMM</name>
<dbReference type="EMBL" id="LR217732">
    <property type="protein sequence ID" value="VFP85976.1"/>
    <property type="molecule type" value="Genomic_DNA"/>
</dbReference>